<evidence type="ECO:0000313" key="2">
    <source>
        <dbReference type="Proteomes" id="UP001230649"/>
    </source>
</evidence>
<organism evidence="1 2">
    <name type="scientific">Naganishia adeliensis</name>
    <dbReference type="NCBI Taxonomy" id="92952"/>
    <lineage>
        <taxon>Eukaryota</taxon>
        <taxon>Fungi</taxon>
        <taxon>Dikarya</taxon>
        <taxon>Basidiomycota</taxon>
        <taxon>Agaricomycotina</taxon>
        <taxon>Tremellomycetes</taxon>
        <taxon>Filobasidiales</taxon>
        <taxon>Filobasidiaceae</taxon>
        <taxon>Naganishia</taxon>
    </lineage>
</organism>
<dbReference type="EMBL" id="JASBWS010000005">
    <property type="protein sequence ID" value="KAJ9115583.1"/>
    <property type="molecule type" value="Genomic_DNA"/>
</dbReference>
<gene>
    <name evidence="1" type="ORF">QFC20_000908</name>
</gene>
<name>A0ACC2WUV7_9TREE</name>
<accession>A0ACC2WUV7</accession>
<protein>
    <submittedName>
        <fullName evidence="1">Uncharacterized protein</fullName>
    </submittedName>
</protein>
<keyword evidence="2" id="KW-1185">Reference proteome</keyword>
<comment type="caution">
    <text evidence="1">The sequence shown here is derived from an EMBL/GenBank/DDBJ whole genome shotgun (WGS) entry which is preliminary data.</text>
</comment>
<proteinExistence type="predicted"/>
<dbReference type="Proteomes" id="UP001230649">
    <property type="component" value="Unassembled WGS sequence"/>
</dbReference>
<sequence length="1441" mass="160255">MTMRPPPAHLDPAVAAALREREMNHKGYVSANAPKKIKKIQFQPMTPQQIVNISEFEAYRQELYEIKGNGSKAPQTNGVLDPRMGTSDKSGTCETCHMSMAECVGHYAYIKLVLPVYHIGYFRACITMLQDICKTCSRVLLSEEDRRKYLRLFRRPGLENLQRASLAKQVNTACRKVLKCPYCTSLNGVVKKAGPLKITHERFRQKSTRDELEEFRKGFAGAIKEQRELGGLLSKAHEDIHPLRCLDLFRKVSAEDCELLGLKPDIGRPEDYIWQYISVPSPCIRPSVAQEAATNEDDLTVKLSEIIYANQLINASLAKGQGVQQIMEQWEWLQLSIALYINADTPGIPKDGNKPIRGFCQRLKGKQGRFRGNLSGKRVDFSGRTVIGPDPNLRIDEVAVPRRIAKKLTYPERVTDYNIERLKKAVLNGTTQHPGANYVIDGQRGFKKFLRFAKLDEVSKYLRVGDTVERHLIDGDIVLFNRQPSLHKLSIMCHRVKVRPWRTLRLNECACNPYNADFDGDEMNMHVPQTEEARTEALELMNVKKNMVTPKNGEPIIAAIQDFITASYLLSKRDTLYDRQQFTQICSYLGDANLKIDLPPPVIQKPVMMWTGKQVYNCLMRPNKESKVLVNLEAKCKTLVKSTLGFKDDMSPNDGYLVIVNSEVMCGVFDKATVGDGKKNSVFGVIFRDYGPDEAAVAMGRLAKLSARWLANQGFSLGINDVMPGPNLRALKEAKVEDAYAKCDENINLARQGKLQNQPGCDQEETLEHIISGLLSGVRADVGNICMAELSRFNAPLIMATCGSKGSLINVAQMVACVGQQIIAGKRVQNGFVDRSLPHFPKKSRAPGSKGFVRNSFFSGLTPTEFLCHAISGREGLVDTAVKTAETGYMSRRLMKALEDLSAHYDISVRNSVGGVVQFTYGDDGLDPACLEGDAVPVAYTRSLSHVLASQPDKGIDGLLPYRIREVAQSVINGPDWSANTHLFFREATLHFIEQSIIKVLADVREDLGIHRADDDYGSDSDIDEEVLNGGGDPEKFRVVNNVMRVTETQLLTFLGICYDKYYRALIEPGSTVGAVGAQSIGEPGTQMTLKTFHFAGVAAMNVTLGVPRIKEIINAAKIISTPIITCKLQVPESEPSARIVKGRVEKTLLGDIASVIEEAWGDIATSIGIHIDHRALSRLQLECTLDDIKRCIVENRKLKISEADIVLKPRQWRLRIYVDGGDKYHRLRFLKRSLPSIVVNGLPQIARALISIEEDKASKTSANKVLKQQLLVEGYGLKEVMCIEGIVGTQTRTNHVMETHKVLGIEAARRTIFTEIQTTMESHGMNIDPRHIGILSDTMTYKASAFRGEVLGITRFGVQKSRDSTLMLASFEKTTDHLFDAALYSKEDAIEGVSECIILGTPAKKTGTAIASLVTSPPVIVQPKKPLFERLYKAIRARAA</sequence>
<evidence type="ECO:0000313" key="1">
    <source>
        <dbReference type="EMBL" id="KAJ9115583.1"/>
    </source>
</evidence>
<reference evidence="1" key="1">
    <citation type="submission" date="2023-04" db="EMBL/GenBank/DDBJ databases">
        <title>Draft Genome sequencing of Naganishia species isolated from polar environments using Oxford Nanopore Technology.</title>
        <authorList>
            <person name="Leo P."/>
            <person name="Venkateswaran K."/>
        </authorList>
    </citation>
    <scope>NUCLEOTIDE SEQUENCE</scope>
    <source>
        <strain evidence="1">MNA-CCFEE 5262</strain>
    </source>
</reference>